<dbReference type="AlphaFoldDB" id="A0A1B6PLX1"/>
<proteinExistence type="predicted"/>
<keyword evidence="2" id="KW-1185">Reference proteome</keyword>
<evidence type="ECO:0000313" key="1">
    <source>
        <dbReference type="EMBL" id="KXG26661.1"/>
    </source>
</evidence>
<sequence>MSAARPASAPQICPDRPRNFDVHPSCAPGRAVTLHVYCSCSGPCRRLLAFVGGTEEKVTTAVAKLPSLLGSSGKIPPSWCALSSLCAMRVCSVVCLFLLNLKQRAFLLPFLHFLTHRATRCPPSGSSLN</sequence>
<name>A0A1B6PLX1_SORBI</name>
<protein>
    <submittedName>
        <fullName evidence="1">Uncharacterized protein</fullName>
    </submittedName>
</protein>
<dbReference type="EMBL" id="CM000765">
    <property type="protein sequence ID" value="KXG26661.1"/>
    <property type="molecule type" value="Genomic_DNA"/>
</dbReference>
<organism evidence="1 2">
    <name type="scientific">Sorghum bicolor</name>
    <name type="common">Sorghum</name>
    <name type="synonym">Sorghum vulgare</name>
    <dbReference type="NCBI Taxonomy" id="4558"/>
    <lineage>
        <taxon>Eukaryota</taxon>
        <taxon>Viridiplantae</taxon>
        <taxon>Streptophyta</taxon>
        <taxon>Embryophyta</taxon>
        <taxon>Tracheophyta</taxon>
        <taxon>Spermatophyta</taxon>
        <taxon>Magnoliopsida</taxon>
        <taxon>Liliopsida</taxon>
        <taxon>Poales</taxon>
        <taxon>Poaceae</taxon>
        <taxon>PACMAD clade</taxon>
        <taxon>Panicoideae</taxon>
        <taxon>Andropogonodae</taxon>
        <taxon>Andropogoneae</taxon>
        <taxon>Sorghinae</taxon>
        <taxon>Sorghum</taxon>
    </lineage>
</organism>
<dbReference type="Gramene" id="KXG26661">
    <property type="protein sequence ID" value="KXG26661"/>
    <property type="gene ID" value="SORBI_3006G138700"/>
</dbReference>
<reference evidence="2" key="2">
    <citation type="journal article" date="2018" name="Plant J.">
        <title>The Sorghum bicolor reference genome: improved assembly, gene annotations, a transcriptome atlas, and signatures of genome organization.</title>
        <authorList>
            <person name="McCormick R.F."/>
            <person name="Truong S.K."/>
            <person name="Sreedasyam A."/>
            <person name="Jenkins J."/>
            <person name="Shu S."/>
            <person name="Sims D."/>
            <person name="Kennedy M."/>
            <person name="Amirebrahimi M."/>
            <person name="Weers B.D."/>
            <person name="McKinley B."/>
            <person name="Mattison A."/>
            <person name="Morishige D.T."/>
            <person name="Grimwood J."/>
            <person name="Schmutz J."/>
            <person name="Mullet J.E."/>
        </authorList>
    </citation>
    <scope>NUCLEOTIDE SEQUENCE [LARGE SCALE GENOMIC DNA]</scope>
    <source>
        <strain evidence="2">cv. BTx623</strain>
    </source>
</reference>
<reference evidence="1 2" key="1">
    <citation type="journal article" date="2009" name="Nature">
        <title>The Sorghum bicolor genome and the diversification of grasses.</title>
        <authorList>
            <person name="Paterson A.H."/>
            <person name="Bowers J.E."/>
            <person name="Bruggmann R."/>
            <person name="Dubchak I."/>
            <person name="Grimwood J."/>
            <person name="Gundlach H."/>
            <person name="Haberer G."/>
            <person name="Hellsten U."/>
            <person name="Mitros T."/>
            <person name="Poliakov A."/>
            <person name="Schmutz J."/>
            <person name="Spannagl M."/>
            <person name="Tang H."/>
            <person name="Wang X."/>
            <person name="Wicker T."/>
            <person name="Bharti A.K."/>
            <person name="Chapman J."/>
            <person name="Feltus F.A."/>
            <person name="Gowik U."/>
            <person name="Grigoriev I.V."/>
            <person name="Lyons E."/>
            <person name="Maher C.A."/>
            <person name="Martis M."/>
            <person name="Narechania A."/>
            <person name="Otillar R.P."/>
            <person name="Penning B.W."/>
            <person name="Salamov A.A."/>
            <person name="Wang Y."/>
            <person name="Zhang L."/>
            <person name="Carpita N.C."/>
            <person name="Freeling M."/>
            <person name="Gingle A.R."/>
            <person name="Hash C.T."/>
            <person name="Keller B."/>
            <person name="Klein P."/>
            <person name="Kresovich S."/>
            <person name="McCann M.C."/>
            <person name="Ming R."/>
            <person name="Peterson D.G."/>
            <person name="Mehboob-ur-Rahman"/>
            <person name="Ware D."/>
            <person name="Westhoff P."/>
            <person name="Mayer K.F."/>
            <person name="Messing J."/>
            <person name="Rokhsar D.S."/>
        </authorList>
    </citation>
    <scope>NUCLEOTIDE SEQUENCE [LARGE SCALE GENOMIC DNA]</scope>
    <source>
        <strain evidence="2">cv. BTx623</strain>
    </source>
</reference>
<dbReference type="InParanoid" id="A0A1B6PLX1"/>
<accession>A0A1B6PLX1</accession>
<dbReference type="Proteomes" id="UP000000768">
    <property type="component" value="Chromosome 6"/>
</dbReference>
<evidence type="ECO:0000313" key="2">
    <source>
        <dbReference type="Proteomes" id="UP000000768"/>
    </source>
</evidence>
<gene>
    <name evidence="1" type="ORF">SORBI_3006G138700</name>
</gene>